<protein>
    <submittedName>
        <fullName evidence="1">Uncharacterized protein</fullName>
    </submittedName>
</protein>
<proteinExistence type="predicted"/>
<name>A0ACC2Q3N7_9NEOP</name>
<organism evidence="1 2">
    <name type="scientific">Mythimna loreyi</name>
    <dbReference type="NCBI Taxonomy" id="667449"/>
    <lineage>
        <taxon>Eukaryota</taxon>
        <taxon>Metazoa</taxon>
        <taxon>Ecdysozoa</taxon>
        <taxon>Arthropoda</taxon>
        <taxon>Hexapoda</taxon>
        <taxon>Insecta</taxon>
        <taxon>Pterygota</taxon>
        <taxon>Neoptera</taxon>
        <taxon>Endopterygota</taxon>
        <taxon>Lepidoptera</taxon>
        <taxon>Glossata</taxon>
        <taxon>Ditrysia</taxon>
        <taxon>Noctuoidea</taxon>
        <taxon>Noctuidae</taxon>
        <taxon>Noctuinae</taxon>
        <taxon>Hadenini</taxon>
        <taxon>Mythimna</taxon>
    </lineage>
</organism>
<accession>A0ACC2Q3N7</accession>
<dbReference type="Proteomes" id="UP001231649">
    <property type="component" value="Chromosome 28"/>
</dbReference>
<evidence type="ECO:0000313" key="1">
    <source>
        <dbReference type="EMBL" id="KAJ8706262.1"/>
    </source>
</evidence>
<sequence>MVSLRVLAVVILMVKGLDCAPTVDCTINSNYRLRCKVLGFDKNLEDYEFHWYQKYNKTGSLIGPKNLPAPTVKGKHQEFQMWIQKFDNLTYIYAELIDSKDPRIHFPTESYQINTKRNSYTVRDKITYSESKPVNFACKNDAHSQVGWIEPTGKKITIHRTANHSLQFGKIHSGSLFCCLRYEINDWTLTRYIDDITELIYEEPSNQGVTSRTQEPNDHQTTPTQEPNDHQTTPTQEPNDHQTTPTQEPNDHQTTSTKKPDDHQTTSTKKPDDHQTTSTKKPDDHQTTPTQEPAFTENPLNTNEPKPSDNVTEPQNTDHLNGSLSTSDNTIYYVIVAAVVGIILVTLLIYVMVKKYTRKASDHKTRQLNDTSTAVSPWTSGNIWMDSPARTDVVYAEPIRPGNAPAPAVTENPHYAEIIRERATD</sequence>
<evidence type="ECO:0000313" key="2">
    <source>
        <dbReference type="Proteomes" id="UP001231649"/>
    </source>
</evidence>
<comment type="caution">
    <text evidence="1">The sequence shown here is derived from an EMBL/GenBank/DDBJ whole genome shotgun (WGS) entry which is preliminary data.</text>
</comment>
<dbReference type="EMBL" id="CM056804">
    <property type="protein sequence ID" value="KAJ8706262.1"/>
    <property type="molecule type" value="Genomic_DNA"/>
</dbReference>
<keyword evidence="2" id="KW-1185">Reference proteome</keyword>
<reference evidence="1" key="1">
    <citation type="submission" date="2023-03" db="EMBL/GenBank/DDBJ databases">
        <title>Chromosome-level genomes of two armyworms, Mythimna separata and Mythimna loreyi, provide insights into the biosynthesis and reception of sex pheromones.</title>
        <authorList>
            <person name="Zhao H."/>
        </authorList>
    </citation>
    <scope>NUCLEOTIDE SEQUENCE</scope>
    <source>
        <strain evidence="1">BeijingLab</strain>
    </source>
</reference>
<gene>
    <name evidence="1" type="ORF">PYW08_010888</name>
</gene>